<feature type="non-terminal residue" evidence="3">
    <location>
        <position position="86"/>
    </location>
</feature>
<sequence>ADLASIHNSKENNFVHRLAVSKGAVNELFLGGAITQSGIPLWIDGSKWDYSNFYPGFPINGLGSCVAMDTQGTSGEWVNTLCSMKQ</sequence>
<dbReference type="PANTHER" id="PTHR22991">
    <property type="entry name" value="PROTEIN CBG13490"/>
    <property type="match status" value="1"/>
</dbReference>
<evidence type="ECO:0000313" key="4">
    <source>
        <dbReference type="Proteomes" id="UP001328107"/>
    </source>
</evidence>
<gene>
    <name evidence="3" type="ORF">PMAYCL1PPCAC_21410</name>
</gene>
<dbReference type="SUPFAM" id="SSF56436">
    <property type="entry name" value="C-type lectin-like"/>
    <property type="match status" value="1"/>
</dbReference>
<accession>A0AAN5CV77</accession>
<evidence type="ECO:0000256" key="1">
    <source>
        <dbReference type="ARBA" id="ARBA00023157"/>
    </source>
</evidence>
<keyword evidence="4" id="KW-1185">Reference proteome</keyword>
<dbReference type="InterPro" id="IPR050976">
    <property type="entry name" value="Snaclec"/>
</dbReference>
<keyword evidence="1" id="KW-1015">Disulfide bond</keyword>
<feature type="domain" description="C-type lectin" evidence="2">
    <location>
        <begin position="1"/>
        <end position="86"/>
    </location>
</feature>
<comment type="caution">
    <text evidence="3">The sequence shown here is derived from an EMBL/GenBank/DDBJ whole genome shotgun (WGS) entry which is preliminary data.</text>
</comment>
<dbReference type="Gene3D" id="3.10.100.10">
    <property type="entry name" value="Mannose-Binding Protein A, subunit A"/>
    <property type="match status" value="1"/>
</dbReference>
<dbReference type="InterPro" id="IPR016186">
    <property type="entry name" value="C-type_lectin-like/link_sf"/>
</dbReference>
<dbReference type="EMBL" id="BTRK01000005">
    <property type="protein sequence ID" value="GMR51214.1"/>
    <property type="molecule type" value="Genomic_DNA"/>
</dbReference>
<proteinExistence type="predicted"/>
<dbReference type="AlphaFoldDB" id="A0AAN5CV77"/>
<dbReference type="PANTHER" id="PTHR22991:SF40">
    <property type="entry name" value="PROTEIN CBG13490"/>
    <property type="match status" value="1"/>
</dbReference>
<dbReference type="InterPro" id="IPR001304">
    <property type="entry name" value="C-type_lectin-like"/>
</dbReference>
<organism evidence="3 4">
    <name type="scientific">Pristionchus mayeri</name>
    <dbReference type="NCBI Taxonomy" id="1317129"/>
    <lineage>
        <taxon>Eukaryota</taxon>
        <taxon>Metazoa</taxon>
        <taxon>Ecdysozoa</taxon>
        <taxon>Nematoda</taxon>
        <taxon>Chromadorea</taxon>
        <taxon>Rhabditida</taxon>
        <taxon>Rhabditina</taxon>
        <taxon>Diplogasteromorpha</taxon>
        <taxon>Diplogasteroidea</taxon>
        <taxon>Neodiplogasteridae</taxon>
        <taxon>Pristionchus</taxon>
    </lineage>
</organism>
<feature type="non-terminal residue" evidence="3">
    <location>
        <position position="1"/>
    </location>
</feature>
<evidence type="ECO:0000259" key="2">
    <source>
        <dbReference type="PROSITE" id="PS50041"/>
    </source>
</evidence>
<name>A0AAN5CV77_9BILA</name>
<evidence type="ECO:0000313" key="3">
    <source>
        <dbReference type="EMBL" id="GMR51214.1"/>
    </source>
</evidence>
<protein>
    <recommendedName>
        <fullName evidence="2">C-type lectin domain-containing protein</fullName>
    </recommendedName>
</protein>
<dbReference type="Proteomes" id="UP001328107">
    <property type="component" value="Unassembled WGS sequence"/>
</dbReference>
<reference evidence="4" key="1">
    <citation type="submission" date="2022-10" db="EMBL/GenBank/DDBJ databases">
        <title>Genome assembly of Pristionchus species.</title>
        <authorList>
            <person name="Yoshida K."/>
            <person name="Sommer R.J."/>
        </authorList>
    </citation>
    <scope>NUCLEOTIDE SEQUENCE [LARGE SCALE GENOMIC DNA]</scope>
    <source>
        <strain evidence="4">RS5460</strain>
    </source>
</reference>
<dbReference type="InterPro" id="IPR016187">
    <property type="entry name" value="CTDL_fold"/>
</dbReference>
<dbReference type="Pfam" id="PF00059">
    <property type="entry name" value="Lectin_C"/>
    <property type="match status" value="1"/>
</dbReference>
<dbReference type="PROSITE" id="PS50041">
    <property type="entry name" value="C_TYPE_LECTIN_2"/>
    <property type="match status" value="1"/>
</dbReference>